<proteinExistence type="predicted"/>
<dbReference type="Proteomes" id="UP000046067">
    <property type="component" value="Unassembled WGS sequence"/>
</dbReference>
<gene>
    <name evidence="1" type="ORF">ERS013201_01611</name>
</gene>
<evidence type="ECO:0000313" key="2">
    <source>
        <dbReference type="Proteomes" id="UP000046067"/>
    </source>
</evidence>
<protein>
    <submittedName>
        <fullName evidence="1">Uncharacterized protein</fullName>
    </submittedName>
</protein>
<accession>A0A655X2J6</accession>
<dbReference type="EMBL" id="CWQJ01000008">
    <property type="protein sequence ID" value="CSC03560.1"/>
    <property type="molecule type" value="Genomic_DNA"/>
</dbReference>
<evidence type="ECO:0000313" key="1">
    <source>
        <dbReference type="EMBL" id="CSC03560.1"/>
    </source>
</evidence>
<reference evidence="1 2" key="1">
    <citation type="submission" date="2015-07" db="EMBL/GenBank/DDBJ databases">
        <authorList>
            <consortium name="Pathogen Informatics"/>
        </authorList>
    </citation>
    <scope>NUCLEOTIDE SEQUENCE [LARGE SCALE GENOMIC DNA]</scope>
    <source>
        <strain evidence="1 2">A325</strain>
    </source>
</reference>
<organism evidence="1 2">
    <name type="scientific">Vibrio cholerae</name>
    <dbReference type="NCBI Taxonomy" id="666"/>
    <lineage>
        <taxon>Bacteria</taxon>
        <taxon>Pseudomonadati</taxon>
        <taxon>Pseudomonadota</taxon>
        <taxon>Gammaproteobacteria</taxon>
        <taxon>Vibrionales</taxon>
        <taxon>Vibrionaceae</taxon>
        <taxon>Vibrio</taxon>
    </lineage>
</organism>
<sequence length="72" mass="8332">MLGGEPQQLFQRHDGFARKTRIKPSTEIKLLEFGECVLINATFAITATVNRMVVTHNQYIVFGRLHIHFHPR</sequence>
<name>A0A655X2J6_VIBCL</name>
<dbReference type="AlphaFoldDB" id="A0A655X2J6"/>